<feature type="domain" description="EamA" evidence="2">
    <location>
        <begin position="17"/>
        <end position="148"/>
    </location>
</feature>
<gene>
    <name evidence="3" type="ORF">NA8A_20577</name>
</gene>
<proteinExistence type="predicted"/>
<feature type="transmembrane region" description="Helical" evidence="1">
    <location>
        <begin position="246"/>
        <end position="265"/>
    </location>
</feature>
<feature type="transmembrane region" description="Helical" evidence="1">
    <location>
        <begin position="271"/>
        <end position="288"/>
    </location>
</feature>
<evidence type="ECO:0000313" key="4">
    <source>
        <dbReference type="Proteomes" id="UP000007374"/>
    </source>
</evidence>
<dbReference type="OrthoDB" id="7818056at2"/>
<accession>K2MZ92</accession>
<feature type="transmembrane region" description="Helical" evidence="1">
    <location>
        <begin position="49"/>
        <end position="69"/>
    </location>
</feature>
<feature type="transmembrane region" description="Helical" evidence="1">
    <location>
        <begin position="12"/>
        <end position="29"/>
    </location>
</feature>
<feature type="transmembrane region" description="Helical" evidence="1">
    <location>
        <begin position="81"/>
        <end position="102"/>
    </location>
</feature>
<dbReference type="SUPFAM" id="SSF103481">
    <property type="entry name" value="Multidrug resistance efflux transporter EmrE"/>
    <property type="match status" value="2"/>
</dbReference>
<evidence type="ECO:0000256" key="1">
    <source>
        <dbReference type="SAM" id="Phobius"/>
    </source>
</evidence>
<dbReference type="PANTHER" id="PTHR22911:SF103">
    <property type="entry name" value="BLR2811 PROTEIN"/>
    <property type="match status" value="1"/>
</dbReference>
<feature type="transmembrane region" description="Helical" evidence="1">
    <location>
        <begin position="216"/>
        <end position="234"/>
    </location>
</feature>
<dbReference type="STRING" id="721133.SAMN05216176_104277"/>
<keyword evidence="1" id="KW-0472">Membrane</keyword>
<evidence type="ECO:0000313" key="3">
    <source>
        <dbReference type="EMBL" id="EKF40558.1"/>
    </source>
</evidence>
<feature type="transmembrane region" description="Helical" evidence="1">
    <location>
        <begin position="188"/>
        <end position="210"/>
    </location>
</feature>
<dbReference type="eggNOG" id="COG0697">
    <property type="taxonomic scope" value="Bacteria"/>
</dbReference>
<keyword evidence="1" id="KW-1133">Transmembrane helix</keyword>
<feature type="transmembrane region" description="Helical" evidence="1">
    <location>
        <begin position="133"/>
        <end position="152"/>
    </location>
</feature>
<keyword evidence="1" id="KW-0812">Transmembrane</keyword>
<feature type="domain" description="EamA" evidence="2">
    <location>
        <begin position="158"/>
        <end position="283"/>
    </location>
</feature>
<protein>
    <submittedName>
        <fullName evidence="3">DMT family permease</fullName>
    </submittedName>
</protein>
<dbReference type="RefSeq" id="WP_009452338.1">
    <property type="nucleotide sequence ID" value="NZ_AMSI01000017.1"/>
</dbReference>
<keyword evidence="4" id="KW-1185">Reference proteome</keyword>
<dbReference type="Proteomes" id="UP000007374">
    <property type="component" value="Unassembled WGS sequence"/>
</dbReference>
<feature type="transmembrane region" description="Helical" evidence="1">
    <location>
        <begin position="158"/>
        <end position="176"/>
    </location>
</feature>
<sequence>MLHGNIKTANRPSGEALGILTIVAALQVLPFSDIMAKYLSLSLPLIQVVWGRFFFHCIATGAYSAMVHGPSVLKPPLSIMLLSRSAALFAAVGLFYVTIHYLPLTTSLTLWFIEPFILTLMAAVFLKEKVSPLQWLAVLLGFVGILVAMRPTLVDWHWAYLTGVLAGIFYALFLLLTHFIDTKTPAVVSVYHTGLAGCVIASLAVVPHWINPLPAQWLLLIATGIVAALAHLLIIKSFEGARASIIAPYTYTEIIMGAVLGYLVFADMPDVWVFVGLAIVIASGIALVRSKQHVGIDQDATGRAKPST</sequence>
<dbReference type="Pfam" id="PF00892">
    <property type="entry name" value="EamA"/>
    <property type="match status" value="2"/>
</dbReference>
<comment type="caution">
    <text evidence="3">The sequence shown here is derived from an EMBL/GenBank/DDBJ whole genome shotgun (WGS) entry which is preliminary data.</text>
</comment>
<dbReference type="PATRIC" id="fig|1231190.3.peg.4255"/>
<dbReference type="GO" id="GO:0016020">
    <property type="term" value="C:membrane"/>
    <property type="evidence" value="ECO:0007669"/>
    <property type="project" value="InterPro"/>
</dbReference>
<reference evidence="3 4" key="1">
    <citation type="journal article" date="2012" name="J. Bacteriol.">
        <title>Genome Sequence of Nitratireductor indicus Type Strain C115.</title>
        <authorList>
            <person name="Lai Q."/>
            <person name="Li G."/>
            <person name="Yu Z."/>
            <person name="Shao Z."/>
        </authorList>
    </citation>
    <scope>NUCLEOTIDE SEQUENCE [LARGE SCALE GENOMIC DNA]</scope>
    <source>
        <strain evidence="3 4">C115</strain>
    </source>
</reference>
<evidence type="ECO:0000259" key="2">
    <source>
        <dbReference type="Pfam" id="PF00892"/>
    </source>
</evidence>
<dbReference type="InterPro" id="IPR037185">
    <property type="entry name" value="EmrE-like"/>
</dbReference>
<dbReference type="InterPro" id="IPR000620">
    <property type="entry name" value="EamA_dom"/>
</dbReference>
<feature type="transmembrane region" description="Helical" evidence="1">
    <location>
        <begin position="108"/>
        <end position="126"/>
    </location>
</feature>
<dbReference type="Gene3D" id="1.10.3730.20">
    <property type="match status" value="1"/>
</dbReference>
<dbReference type="AlphaFoldDB" id="K2MZ92"/>
<dbReference type="PANTHER" id="PTHR22911">
    <property type="entry name" value="ACYL-MALONYL CONDENSING ENZYME-RELATED"/>
    <property type="match status" value="1"/>
</dbReference>
<name>K2MZ92_9HYPH</name>
<dbReference type="EMBL" id="AMSI01000017">
    <property type="protein sequence ID" value="EKF40558.1"/>
    <property type="molecule type" value="Genomic_DNA"/>
</dbReference>
<organism evidence="3 4">
    <name type="scientific">Nitratireductor indicus C115</name>
    <dbReference type="NCBI Taxonomy" id="1231190"/>
    <lineage>
        <taxon>Bacteria</taxon>
        <taxon>Pseudomonadati</taxon>
        <taxon>Pseudomonadota</taxon>
        <taxon>Alphaproteobacteria</taxon>
        <taxon>Hyphomicrobiales</taxon>
        <taxon>Phyllobacteriaceae</taxon>
        <taxon>Nitratireductor</taxon>
    </lineage>
</organism>